<feature type="transmembrane region" description="Helical" evidence="6">
    <location>
        <begin position="751"/>
        <end position="769"/>
    </location>
</feature>
<name>A0A368L311_9BURK</name>
<dbReference type="AlphaFoldDB" id="A0A368L311"/>
<feature type="transmembrane region" description="Helical" evidence="6">
    <location>
        <begin position="286"/>
        <end position="302"/>
    </location>
</feature>
<dbReference type="PANTHER" id="PTHR33406:SF13">
    <property type="entry name" value="MEMBRANE PROTEIN YDFJ"/>
    <property type="match status" value="1"/>
</dbReference>
<feature type="transmembrane region" description="Helical" evidence="6">
    <location>
        <begin position="815"/>
        <end position="835"/>
    </location>
</feature>
<evidence type="ECO:0000256" key="2">
    <source>
        <dbReference type="ARBA" id="ARBA00022475"/>
    </source>
</evidence>
<feature type="transmembrane region" description="Helical" evidence="6">
    <location>
        <begin position="335"/>
        <end position="358"/>
    </location>
</feature>
<dbReference type="Pfam" id="PF03176">
    <property type="entry name" value="MMPL"/>
    <property type="match status" value="1"/>
</dbReference>
<comment type="caution">
    <text evidence="8">The sequence shown here is derived from an EMBL/GenBank/DDBJ whole genome shotgun (WGS) entry which is preliminary data.</text>
</comment>
<evidence type="ECO:0000256" key="6">
    <source>
        <dbReference type="SAM" id="Phobius"/>
    </source>
</evidence>
<proteinExistence type="predicted"/>
<feature type="transmembrane region" description="Helical" evidence="6">
    <location>
        <begin position="700"/>
        <end position="720"/>
    </location>
</feature>
<dbReference type="GO" id="GO:0005886">
    <property type="term" value="C:plasma membrane"/>
    <property type="evidence" value="ECO:0007669"/>
    <property type="project" value="UniProtKB-SubCell"/>
</dbReference>
<evidence type="ECO:0000256" key="4">
    <source>
        <dbReference type="ARBA" id="ARBA00022989"/>
    </source>
</evidence>
<feature type="transmembrane region" description="Helical" evidence="6">
    <location>
        <begin position="789"/>
        <end position="809"/>
    </location>
</feature>
<evidence type="ECO:0000256" key="3">
    <source>
        <dbReference type="ARBA" id="ARBA00022692"/>
    </source>
</evidence>
<evidence type="ECO:0000259" key="7">
    <source>
        <dbReference type="Pfam" id="PF03176"/>
    </source>
</evidence>
<feature type="transmembrane region" description="Helical" evidence="6">
    <location>
        <begin position="404"/>
        <end position="423"/>
    </location>
</feature>
<dbReference type="EMBL" id="QPGB01000003">
    <property type="protein sequence ID" value="RCS57498.1"/>
    <property type="molecule type" value="Genomic_DNA"/>
</dbReference>
<comment type="subcellular location">
    <subcellularLocation>
        <location evidence="1">Cell membrane</location>
        <topology evidence="1">Multi-pass membrane protein</topology>
    </subcellularLocation>
</comment>
<dbReference type="InterPro" id="IPR050545">
    <property type="entry name" value="Mycobact_MmpL"/>
</dbReference>
<protein>
    <recommendedName>
        <fullName evidence="7">Membrane transport protein MMPL domain-containing protein</fullName>
    </recommendedName>
</protein>
<dbReference type="Proteomes" id="UP000252357">
    <property type="component" value="Unassembled WGS sequence"/>
</dbReference>
<evidence type="ECO:0000313" key="8">
    <source>
        <dbReference type="EMBL" id="RCS57498.1"/>
    </source>
</evidence>
<feature type="transmembrane region" description="Helical" evidence="6">
    <location>
        <begin position="458"/>
        <end position="474"/>
    </location>
</feature>
<dbReference type="OrthoDB" id="9780358at2"/>
<reference evidence="8 9" key="1">
    <citation type="journal article" date="2018" name="Int. J. Syst. Evol. Microbiol.">
        <title>Parvibium lacunae gen. nov., sp. nov., a new member of the family Alcaligenaceae isolated from a freshwater pond.</title>
        <authorList>
            <person name="Chen W.M."/>
            <person name="Xie P.B."/>
            <person name="Hsu M.Y."/>
            <person name="Sheu S.Y."/>
        </authorList>
    </citation>
    <scope>NUCLEOTIDE SEQUENCE [LARGE SCALE GENOMIC DNA]</scope>
    <source>
        <strain evidence="8 9">KMB9</strain>
    </source>
</reference>
<keyword evidence="4 6" id="KW-1133">Transmembrane helix</keyword>
<dbReference type="InterPro" id="IPR004869">
    <property type="entry name" value="MMPL_dom"/>
</dbReference>
<accession>A0A368L311</accession>
<gene>
    <name evidence="8" type="ORF">DU000_08600</name>
</gene>
<keyword evidence="3 6" id="KW-0812">Transmembrane</keyword>
<organism evidence="8 9">
    <name type="scientific">Parvibium lacunae</name>
    <dbReference type="NCBI Taxonomy" id="1888893"/>
    <lineage>
        <taxon>Bacteria</taxon>
        <taxon>Pseudomonadati</taxon>
        <taxon>Pseudomonadota</taxon>
        <taxon>Betaproteobacteria</taxon>
        <taxon>Burkholderiales</taxon>
        <taxon>Alcaligenaceae</taxon>
        <taxon>Parvibium</taxon>
    </lineage>
</organism>
<feature type="transmembrane region" description="Helical" evidence="6">
    <location>
        <begin position="378"/>
        <end position="398"/>
    </location>
</feature>
<feature type="domain" description="Membrane transport protein MMPL" evidence="7">
    <location>
        <begin position="224"/>
        <end position="424"/>
    </location>
</feature>
<keyword evidence="5 6" id="KW-0472">Membrane</keyword>
<dbReference type="Gene3D" id="1.20.1640.10">
    <property type="entry name" value="Multidrug efflux transporter AcrB transmembrane domain"/>
    <property type="match status" value="2"/>
</dbReference>
<evidence type="ECO:0000256" key="1">
    <source>
        <dbReference type="ARBA" id="ARBA00004651"/>
    </source>
</evidence>
<dbReference type="SUPFAM" id="SSF82866">
    <property type="entry name" value="Multidrug efflux transporter AcrB transmembrane domain"/>
    <property type="match status" value="2"/>
</dbReference>
<evidence type="ECO:0000256" key="5">
    <source>
        <dbReference type="ARBA" id="ARBA00023136"/>
    </source>
</evidence>
<feature type="transmembrane region" description="Helical" evidence="6">
    <location>
        <begin position="309"/>
        <end position="329"/>
    </location>
</feature>
<keyword evidence="9" id="KW-1185">Reference proteome</keyword>
<dbReference type="PANTHER" id="PTHR33406">
    <property type="entry name" value="MEMBRANE PROTEIN MJ1562-RELATED"/>
    <property type="match status" value="1"/>
</dbReference>
<dbReference type="RefSeq" id="WP_114402979.1">
    <property type="nucleotide sequence ID" value="NZ_QPGB01000003.1"/>
</dbReference>
<keyword evidence="2" id="KW-1003">Cell membrane</keyword>
<evidence type="ECO:0000313" key="9">
    <source>
        <dbReference type="Proteomes" id="UP000252357"/>
    </source>
</evidence>
<sequence length="843" mass="93377">MATFRGQVMLARVKAVWLWLLFSLTLLGAAYVVIFDYQPTRPHLVLKRIETNLLALIPSTENNRAAEYAIQHLAQHFSGRMLIGITVPNDTEREKLFAAGQALANTLRNMPSVAKVIAPSDPPQSNQSNLKDGFTAFYRKHQAALTPPDSLARLENASPAMVEDLLLRRLHVPMGAMGLDFRDDPFGFSSTYLLNSPLAHSKLQVEQGWLTTTIEHQGTPHTLLLMVVYLHGSAFDTSLQQALTEWHRQTQDWLAYHLPTAELLTTGAVQYAAAARTQAEHDMDRIGLISLLGIAVLLAWAYRSLGAILMGWLAILVGVAAAALGVSFIDGKLHLLTLVFGASLLGETIDYAIQFFAFRAQAGATWSVTQGMALLRPALRMALLTSLLGYMALALLPIAGIQQIALFAGIGLLVSYTMVTQLLPRWFDYPVKATRSSHEARWLQSGFKRWQASYPSRWIYAFFIMLFVVSWHGLTQLSVEDDIRLLHNPPLALQKQEAILTAATGFTQSQQFFLIEGKTAEVVLEREVSLIQKLKADLLTYQSTFAVDFLATSLFLPPLKSQQAVADRYQHWSQQSLTVQSLEKIGVDRAVIAAWQTQLKQSEPLSITQWLASPLSEPWRYLWLGQPETAAEMRAVEHHASVIIPIIRLQNKEAASHEALAMIKVALQQLQRSSAQQPGVTWVDKPGSVSILFGTLRQQLAYGIVFIIIMVWGVLAWRYGLRAATHLSAPTCLAACLVLAIHGWLDRPISLFSVMGLLLIIGVGVNYAVFSYEGWIRRTAPTREDQRPIILGVWLSALTTLLSFGLLGITATPALQAFGMTLTLGVLFTLCLTPLSMNSLHHD</sequence>